<evidence type="ECO:0000313" key="3">
    <source>
        <dbReference type="Proteomes" id="UP000287352"/>
    </source>
</evidence>
<gene>
    <name evidence="2" type="ORF">KTT_57900</name>
</gene>
<sequence length="55" mass="6133">METTDQSINEPWNKDPDADVLGEGKIPSLCCRVAWGDMGRTLNIFSNKNDGEYVT</sequence>
<dbReference type="EMBL" id="BIFR01000002">
    <property type="protein sequence ID" value="GCE15931.1"/>
    <property type="molecule type" value="Genomic_DNA"/>
</dbReference>
<accession>A0A402AAH7</accession>
<evidence type="ECO:0000313" key="2">
    <source>
        <dbReference type="EMBL" id="GCE15931.1"/>
    </source>
</evidence>
<dbReference type="AlphaFoldDB" id="A0A402AAH7"/>
<evidence type="ECO:0000256" key="1">
    <source>
        <dbReference type="SAM" id="MobiDB-lite"/>
    </source>
</evidence>
<protein>
    <submittedName>
        <fullName evidence="2">Uncharacterized protein</fullName>
    </submittedName>
</protein>
<proteinExistence type="predicted"/>
<comment type="caution">
    <text evidence="2">The sequence shown here is derived from an EMBL/GenBank/DDBJ whole genome shotgun (WGS) entry which is preliminary data.</text>
</comment>
<dbReference type="Proteomes" id="UP000287352">
    <property type="component" value="Unassembled WGS sequence"/>
</dbReference>
<reference evidence="3" key="1">
    <citation type="submission" date="2018-12" db="EMBL/GenBank/DDBJ databases">
        <title>Tengunoibacter tsumagoiensis gen. nov., sp. nov., Dictyobacter kobayashii sp. nov., D. alpinus sp. nov., and D. joshuensis sp. nov. and description of Dictyobacteraceae fam. nov. within the order Ktedonobacterales isolated from Tengu-no-mugimeshi.</title>
        <authorList>
            <person name="Wang C.M."/>
            <person name="Zheng Y."/>
            <person name="Sakai Y."/>
            <person name="Toyoda A."/>
            <person name="Minakuchi Y."/>
            <person name="Abe K."/>
            <person name="Yokota A."/>
            <person name="Yabe S."/>
        </authorList>
    </citation>
    <scope>NUCLEOTIDE SEQUENCE [LARGE SCALE GENOMIC DNA]</scope>
    <source>
        <strain evidence="3">Uno3</strain>
    </source>
</reference>
<keyword evidence="3" id="KW-1185">Reference proteome</keyword>
<feature type="region of interest" description="Disordered" evidence="1">
    <location>
        <begin position="1"/>
        <end position="20"/>
    </location>
</feature>
<feature type="compositionally biased region" description="Polar residues" evidence="1">
    <location>
        <begin position="1"/>
        <end position="10"/>
    </location>
</feature>
<name>A0A402AAH7_9CHLR</name>
<organism evidence="2 3">
    <name type="scientific">Tengunoibacter tsumagoiensis</name>
    <dbReference type="NCBI Taxonomy" id="2014871"/>
    <lineage>
        <taxon>Bacteria</taxon>
        <taxon>Bacillati</taxon>
        <taxon>Chloroflexota</taxon>
        <taxon>Ktedonobacteria</taxon>
        <taxon>Ktedonobacterales</taxon>
        <taxon>Dictyobacteraceae</taxon>
        <taxon>Tengunoibacter</taxon>
    </lineage>
</organism>